<accession>A0A4U2YRH7</accession>
<sequence length="340" mass="38873">MKNFISVFIIIVVVVLVINIDIDKNNSYSSDINDEKQWNRIAFVLDNTWDEFGLLSFQVTPDSKILIEMDETKSELQLIKYLKENVNKTDLNQYNIEIIKRSLHEVETERFMMELSGIISDYLQEKNYHDVDLYDLSMEPKPILKISIPKSSEQSSENIKKELEDVLASKSSELLREDISYEIQVIELNRERTIEPVANISDIVEYSQDEGEKSIIYDTDIFKGNGFYKMSWAQPADSKEYKFHVTNNTGINVTVQIQQSGHTQTYDLMANSSNTWIQSVAATGDHTIVVTTSDGRIFKGDVIVSVGALESIVATGTKCIVYDSKEDTYELDGNKGYIRY</sequence>
<protein>
    <submittedName>
        <fullName evidence="1">Uncharacterized protein</fullName>
    </submittedName>
</protein>
<name>A0A4U2YRH7_9BACI</name>
<evidence type="ECO:0000313" key="2">
    <source>
        <dbReference type="Proteomes" id="UP000308744"/>
    </source>
</evidence>
<gene>
    <name evidence="1" type="ORF">FC756_18460</name>
</gene>
<reference evidence="1 2" key="1">
    <citation type="submission" date="2019-04" db="EMBL/GenBank/DDBJ databases">
        <title>Lysinibacillus genome sequencing.</title>
        <authorList>
            <person name="Dunlap C."/>
        </authorList>
    </citation>
    <scope>NUCLEOTIDE SEQUENCE [LARGE SCALE GENOMIC DNA]</scope>
    <source>
        <strain evidence="1 2">CCTCC AB 2010389</strain>
    </source>
</reference>
<dbReference type="Pfam" id="PF26328">
    <property type="entry name" value="YolC_YozM"/>
    <property type="match status" value="1"/>
</dbReference>
<comment type="caution">
    <text evidence="1">The sequence shown here is derived from an EMBL/GenBank/DDBJ whole genome shotgun (WGS) entry which is preliminary data.</text>
</comment>
<dbReference type="InterPro" id="IPR058995">
    <property type="entry name" value="YolC/YozM-like"/>
</dbReference>
<dbReference type="Proteomes" id="UP000308744">
    <property type="component" value="Unassembled WGS sequence"/>
</dbReference>
<evidence type="ECO:0000313" key="1">
    <source>
        <dbReference type="EMBL" id="TKI63282.1"/>
    </source>
</evidence>
<proteinExistence type="predicted"/>
<keyword evidence="2" id="KW-1185">Reference proteome</keyword>
<dbReference type="EMBL" id="SZPU01000069">
    <property type="protein sequence ID" value="TKI63282.1"/>
    <property type="molecule type" value="Genomic_DNA"/>
</dbReference>
<dbReference type="RefSeq" id="WP_107897672.1">
    <property type="nucleotide sequence ID" value="NZ_PYWM01000051.1"/>
</dbReference>
<organism evidence="1 2">
    <name type="scientific">Lysinibacillus mangiferihumi</name>
    <dbReference type="NCBI Taxonomy" id="1130819"/>
    <lineage>
        <taxon>Bacteria</taxon>
        <taxon>Bacillati</taxon>
        <taxon>Bacillota</taxon>
        <taxon>Bacilli</taxon>
        <taxon>Bacillales</taxon>
        <taxon>Bacillaceae</taxon>
        <taxon>Lysinibacillus</taxon>
    </lineage>
</organism>
<dbReference type="AlphaFoldDB" id="A0A4U2YRH7"/>